<dbReference type="Gene3D" id="3.40.630.30">
    <property type="match status" value="1"/>
</dbReference>
<feature type="domain" description="N-acetyltransferase" evidence="1">
    <location>
        <begin position="14"/>
        <end position="161"/>
    </location>
</feature>
<reference evidence="2" key="1">
    <citation type="submission" date="2020-10" db="EMBL/GenBank/DDBJ databases">
        <authorList>
            <person name="Gilroy R."/>
        </authorList>
    </citation>
    <scope>NUCLEOTIDE SEQUENCE</scope>
    <source>
        <strain evidence="2">ChiSjej1B19-3389</strain>
    </source>
</reference>
<dbReference type="AlphaFoldDB" id="A0A9D1CU85"/>
<dbReference type="InterPro" id="IPR016181">
    <property type="entry name" value="Acyl_CoA_acyltransferase"/>
</dbReference>
<name>A0A9D1CU85_9FIRM</name>
<dbReference type="InterPro" id="IPR000182">
    <property type="entry name" value="GNAT_dom"/>
</dbReference>
<dbReference type="Proteomes" id="UP000886787">
    <property type="component" value="Unassembled WGS sequence"/>
</dbReference>
<organism evidence="2 3">
    <name type="scientific">Candidatus Scatavimonas merdigallinarum</name>
    <dbReference type="NCBI Taxonomy" id="2840914"/>
    <lineage>
        <taxon>Bacteria</taxon>
        <taxon>Bacillati</taxon>
        <taxon>Bacillota</taxon>
        <taxon>Clostridia</taxon>
        <taxon>Eubacteriales</taxon>
        <taxon>Oscillospiraceae</taxon>
        <taxon>Oscillospiraceae incertae sedis</taxon>
        <taxon>Candidatus Scatavimonas</taxon>
    </lineage>
</organism>
<dbReference type="SUPFAM" id="SSF55729">
    <property type="entry name" value="Acyl-CoA N-acyltransferases (Nat)"/>
    <property type="match status" value="1"/>
</dbReference>
<protein>
    <recommendedName>
        <fullName evidence="1">N-acetyltransferase domain-containing protein</fullName>
    </recommendedName>
</protein>
<comment type="caution">
    <text evidence="2">The sequence shown here is derived from an EMBL/GenBank/DDBJ whole genome shotgun (WGS) entry which is preliminary data.</text>
</comment>
<evidence type="ECO:0000313" key="3">
    <source>
        <dbReference type="Proteomes" id="UP000886787"/>
    </source>
</evidence>
<proteinExistence type="predicted"/>
<dbReference type="PROSITE" id="PS51186">
    <property type="entry name" value="GNAT"/>
    <property type="match status" value="1"/>
</dbReference>
<dbReference type="EMBL" id="DVFW01000024">
    <property type="protein sequence ID" value="HIQ80496.1"/>
    <property type="molecule type" value="Genomic_DNA"/>
</dbReference>
<sequence length="333" mass="37861">MIFEDRKTCRRTKVYFRPFQDEDENAFRSCIEDYYGGGYPYKQYLTPGYLSNKCRKSAMSILCGVTEKGDIISTSAVRFDTEFAGSGLLLLRVVRNAYQGMGIGTKQEEILLQSIQGRKELLSLYADVMAHNTVSQQSLARQGFVLCGVRPMLYRAEVMLPGGAWPKGARLSQAVMCRRERVGDAGVFYCPEEHREVAKQIYDELGVNCRLESKGQSCTVSKTVYSNQHDALHHNSIWVIQEVGEDFASLLEDLNLKTERIFLCYLNLKSSGAANAYRMLRRAGCFFTGLKPMNRSGEYMIMAHVGQRCVRNAEICLYPEGAWLLDYIHKQYE</sequence>
<accession>A0A9D1CU85</accession>
<gene>
    <name evidence="2" type="ORF">IAD32_04335</name>
</gene>
<reference evidence="2" key="2">
    <citation type="journal article" date="2021" name="PeerJ">
        <title>Extensive microbial diversity within the chicken gut microbiome revealed by metagenomics and culture.</title>
        <authorList>
            <person name="Gilroy R."/>
            <person name="Ravi A."/>
            <person name="Getino M."/>
            <person name="Pursley I."/>
            <person name="Horton D.L."/>
            <person name="Alikhan N.F."/>
            <person name="Baker D."/>
            <person name="Gharbi K."/>
            <person name="Hall N."/>
            <person name="Watson M."/>
            <person name="Adriaenssens E.M."/>
            <person name="Foster-Nyarko E."/>
            <person name="Jarju S."/>
            <person name="Secka A."/>
            <person name="Antonio M."/>
            <person name="Oren A."/>
            <person name="Chaudhuri R.R."/>
            <person name="La Ragione R."/>
            <person name="Hildebrand F."/>
            <person name="Pallen M.J."/>
        </authorList>
    </citation>
    <scope>NUCLEOTIDE SEQUENCE</scope>
    <source>
        <strain evidence="2">ChiSjej1B19-3389</strain>
    </source>
</reference>
<evidence type="ECO:0000313" key="2">
    <source>
        <dbReference type="EMBL" id="HIQ80496.1"/>
    </source>
</evidence>
<evidence type="ECO:0000259" key="1">
    <source>
        <dbReference type="PROSITE" id="PS51186"/>
    </source>
</evidence>
<dbReference type="GO" id="GO:0016747">
    <property type="term" value="F:acyltransferase activity, transferring groups other than amino-acyl groups"/>
    <property type="evidence" value="ECO:0007669"/>
    <property type="project" value="InterPro"/>
</dbReference>